<dbReference type="PANTHER" id="PTHR43537">
    <property type="entry name" value="TRANSCRIPTIONAL REGULATOR, GNTR FAMILY"/>
    <property type="match status" value="1"/>
</dbReference>
<keyword evidence="3" id="KW-0804">Transcription</keyword>
<dbReference type="InterPro" id="IPR000524">
    <property type="entry name" value="Tscrpt_reg_HTH_GntR"/>
</dbReference>
<comment type="caution">
    <text evidence="5">The sequence shown here is derived from an EMBL/GenBank/DDBJ whole genome shotgun (WGS) entry which is preliminary data.</text>
</comment>
<dbReference type="Pfam" id="PF00392">
    <property type="entry name" value="GntR"/>
    <property type="match status" value="1"/>
</dbReference>
<dbReference type="SUPFAM" id="SSF46785">
    <property type="entry name" value="Winged helix' DNA-binding domain"/>
    <property type="match status" value="1"/>
</dbReference>
<dbReference type="AlphaFoldDB" id="A0A1J5RKV9"/>
<name>A0A1J5RKV9_9ZZZZ</name>
<dbReference type="InterPro" id="IPR008920">
    <property type="entry name" value="TF_FadR/GntR_C"/>
</dbReference>
<dbReference type="SUPFAM" id="SSF48008">
    <property type="entry name" value="GntR ligand-binding domain-like"/>
    <property type="match status" value="1"/>
</dbReference>
<evidence type="ECO:0000256" key="1">
    <source>
        <dbReference type="ARBA" id="ARBA00023015"/>
    </source>
</evidence>
<dbReference type="GO" id="GO:0003700">
    <property type="term" value="F:DNA-binding transcription factor activity"/>
    <property type="evidence" value="ECO:0007669"/>
    <property type="project" value="InterPro"/>
</dbReference>
<dbReference type="GO" id="GO:0003677">
    <property type="term" value="F:DNA binding"/>
    <property type="evidence" value="ECO:0007669"/>
    <property type="project" value="UniProtKB-KW"/>
</dbReference>
<reference evidence="5" key="1">
    <citation type="submission" date="2016-10" db="EMBL/GenBank/DDBJ databases">
        <title>Sequence of Gallionella enrichment culture.</title>
        <authorList>
            <person name="Poehlein A."/>
            <person name="Muehling M."/>
            <person name="Daniel R."/>
        </authorList>
    </citation>
    <scope>NUCLEOTIDE SEQUENCE</scope>
</reference>
<feature type="domain" description="HTH gntR-type" evidence="4">
    <location>
        <begin position="15"/>
        <end position="82"/>
    </location>
</feature>
<dbReference type="CDD" id="cd07377">
    <property type="entry name" value="WHTH_GntR"/>
    <property type="match status" value="1"/>
</dbReference>
<keyword evidence="1" id="KW-0805">Transcription regulation</keyword>
<evidence type="ECO:0000256" key="3">
    <source>
        <dbReference type="ARBA" id="ARBA00023163"/>
    </source>
</evidence>
<dbReference type="Pfam" id="PF07729">
    <property type="entry name" value="FCD"/>
    <property type="match status" value="1"/>
</dbReference>
<dbReference type="Gene3D" id="1.20.120.530">
    <property type="entry name" value="GntR ligand-binding domain-like"/>
    <property type="match status" value="1"/>
</dbReference>
<dbReference type="InterPro" id="IPR011711">
    <property type="entry name" value="GntR_C"/>
</dbReference>
<evidence type="ECO:0000259" key="4">
    <source>
        <dbReference type="PROSITE" id="PS50949"/>
    </source>
</evidence>
<keyword evidence="2" id="KW-0238">DNA-binding</keyword>
<proteinExistence type="predicted"/>
<dbReference type="Gene3D" id="1.10.10.10">
    <property type="entry name" value="Winged helix-like DNA-binding domain superfamily/Winged helix DNA-binding domain"/>
    <property type="match status" value="1"/>
</dbReference>
<accession>A0A1J5RKV9</accession>
<sequence length="225" mass="25447">MTKKTLSDLKILQTRSVSDLVREEILRLIKIGELSAGDKLNELTFAQRFGVSRAPIREAFRALEEAGLVRLEKNRGVFVREITAAEAHELYELRAALDESAARILAPRILPEQLAELRDWLKRLKATASRGDMTQYFPLNIGFHDRIVEMTGNATLLDFYRRVIDRMHLLRRRNFSVPYGSEASQVEHGAIVKALATRDPARAGAAVHTHVMNGYQRLLEVSKTG</sequence>
<dbReference type="PANTHER" id="PTHR43537:SF24">
    <property type="entry name" value="GLUCONATE OPERON TRANSCRIPTIONAL REPRESSOR"/>
    <property type="match status" value="1"/>
</dbReference>
<organism evidence="5">
    <name type="scientific">mine drainage metagenome</name>
    <dbReference type="NCBI Taxonomy" id="410659"/>
    <lineage>
        <taxon>unclassified sequences</taxon>
        <taxon>metagenomes</taxon>
        <taxon>ecological metagenomes</taxon>
    </lineage>
</organism>
<evidence type="ECO:0000256" key="2">
    <source>
        <dbReference type="ARBA" id="ARBA00023125"/>
    </source>
</evidence>
<dbReference type="EMBL" id="MLJW01000145">
    <property type="protein sequence ID" value="OIQ96670.1"/>
    <property type="molecule type" value="Genomic_DNA"/>
</dbReference>
<gene>
    <name evidence="5" type="primary">lutR_2</name>
    <name evidence="5" type="ORF">GALL_213730</name>
</gene>
<dbReference type="PROSITE" id="PS50949">
    <property type="entry name" value="HTH_GNTR"/>
    <property type="match status" value="1"/>
</dbReference>
<evidence type="ECO:0000313" key="5">
    <source>
        <dbReference type="EMBL" id="OIQ96670.1"/>
    </source>
</evidence>
<dbReference type="InterPro" id="IPR036390">
    <property type="entry name" value="WH_DNA-bd_sf"/>
</dbReference>
<dbReference type="SMART" id="SM00345">
    <property type="entry name" value="HTH_GNTR"/>
    <property type="match status" value="1"/>
</dbReference>
<protein>
    <submittedName>
        <fullName evidence="5">HTH-type transcriptional regulator LutR</fullName>
    </submittedName>
</protein>
<dbReference type="InterPro" id="IPR036388">
    <property type="entry name" value="WH-like_DNA-bd_sf"/>
</dbReference>
<dbReference type="SMART" id="SM00895">
    <property type="entry name" value="FCD"/>
    <property type="match status" value="1"/>
</dbReference>